<feature type="signal peptide" evidence="1">
    <location>
        <begin position="1"/>
        <end position="19"/>
    </location>
</feature>
<evidence type="ECO:0008006" key="4">
    <source>
        <dbReference type="Google" id="ProtNLM"/>
    </source>
</evidence>
<accession>A0A7W7TTS3</accession>
<organism evidence="2 3">
    <name type="scientific">Streptomyces nymphaeiformis</name>
    <dbReference type="NCBI Taxonomy" id="2663842"/>
    <lineage>
        <taxon>Bacteria</taxon>
        <taxon>Bacillati</taxon>
        <taxon>Actinomycetota</taxon>
        <taxon>Actinomycetes</taxon>
        <taxon>Kitasatosporales</taxon>
        <taxon>Streptomycetaceae</taxon>
        <taxon>Streptomyces</taxon>
    </lineage>
</organism>
<dbReference type="AlphaFoldDB" id="A0A7W7TTS3"/>
<keyword evidence="3" id="KW-1185">Reference proteome</keyword>
<gene>
    <name evidence="2" type="ORF">GGE06_000067</name>
</gene>
<protein>
    <recommendedName>
        <fullName evidence="4">Lipoprotein</fullName>
    </recommendedName>
</protein>
<comment type="caution">
    <text evidence="2">The sequence shown here is derived from an EMBL/GenBank/DDBJ whole genome shotgun (WGS) entry which is preliminary data.</text>
</comment>
<dbReference type="Proteomes" id="UP000582643">
    <property type="component" value="Unassembled WGS sequence"/>
</dbReference>
<dbReference type="RefSeq" id="WP_184929782.1">
    <property type="nucleotide sequence ID" value="NZ_JACHJY010000001.1"/>
</dbReference>
<name>A0A7W7TTS3_9ACTN</name>
<evidence type="ECO:0000313" key="3">
    <source>
        <dbReference type="Proteomes" id="UP000582643"/>
    </source>
</evidence>
<feature type="chain" id="PRO_5039202848" description="Lipoprotein" evidence="1">
    <location>
        <begin position="20"/>
        <end position="227"/>
    </location>
</feature>
<reference evidence="2 3" key="1">
    <citation type="submission" date="2020-08" db="EMBL/GenBank/DDBJ databases">
        <title>Genomic Encyclopedia of Type Strains, Phase III (KMG-III): the genomes of soil and plant-associated and newly described type strains.</title>
        <authorList>
            <person name="Whitman W."/>
        </authorList>
    </citation>
    <scope>NUCLEOTIDE SEQUENCE [LARGE SCALE GENOMIC DNA]</scope>
    <source>
        <strain evidence="2 3">SFB5A</strain>
    </source>
</reference>
<dbReference type="PROSITE" id="PS51257">
    <property type="entry name" value="PROKAR_LIPOPROTEIN"/>
    <property type="match status" value="1"/>
</dbReference>
<evidence type="ECO:0000256" key="1">
    <source>
        <dbReference type="SAM" id="SignalP"/>
    </source>
</evidence>
<keyword evidence="1" id="KW-0732">Signal</keyword>
<sequence length="227" mass="24145">MRRASASVSTALALGLLLAACGNGEEQPQVSAVQQCEDALSPTASRALESLLGTGEFNSDGTAGLDAAVGKLIEDQAFEGPGRALGYTKACSAKSAAIPRSRIRITFDLYEDASLFDDGTPWSKSGRHLYAMGREASTDNKKAHFFVGCSSPRLKGSEGRPAPIQGWLEFDKPVEGAYPPNTPATREAYLTVLHSVTLAVVKKLGCQDNAGLPEVPVFTEKKWRGEQ</sequence>
<dbReference type="EMBL" id="JACHJY010000001">
    <property type="protein sequence ID" value="MBB4979179.1"/>
    <property type="molecule type" value="Genomic_DNA"/>
</dbReference>
<proteinExistence type="predicted"/>
<evidence type="ECO:0000313" key="2">
    <source>
        <dbReference type="EMBL" id="MBB4979179.1"/>
    </source>
</evidence>